<organism evidence="6 7">
    <name type="scientific">Blattamonas nauphoetae</name>
    <dbReference type="NCBI Taxonomy" id="2049346"/>
    <lineage>
        <taxon>Eukaryota</taxon>
        <taxon>Metamonada</taxon>
        <taxon>Preaxostyla</taxon>
        <taxon>Oxymonadida</taxon>
        <taxon>Blattamonas</taxon>
    </lineage>
</organism>
<keyword evidence="2" id="KW-0645">Protease</keyword>
<dbReference type="InterPro" id="IPR008580">
    <property type="entry name" value="PPPDE_dom"/>
</dbReference>
<dbReference type="InterPro" id="IPR042266">
    <property type="entry name" value="PPPDE_sf"/>
</dbReference>
<dbReference type="Proteomes" id="UP001281761">
    <property type="component" value="Unassembled WGS sequence"/>
</dbReference>
<keyword evidence="4" id="KW-0472">Membrane</keyword>
<evidence type="ECO:0000256" key="1">
    <source>
        <dbReference type="ARBA" id="ARBA00008140"/>
    </source>
</evidence>
<reference evidence="6 7" key="1">
    <citation type="journal article" date="2022" name="bioRxiv">
        <title>Genomics of Preaxostyla Flagellates Illuminates Evolutionary Transitions and the Path Towards Mitochondrial Loss.</title>
        <authorList>
            <person name="Novak L.V.F."/>
            <person name="Treitli S.C."/>
            <person name="Pyrih J."/>
            <person name="Halakuc P."/>
            <person name="Pipaliya S.V."/>
            <person name="Vacek V."/>
            <person name="Brzon O."/>
            <person name="Soukal P."/>
            <person name="Eme L."/>
            <person name="Dacks J.B."/>
            <person name="Karnkowska A."/>
            <person name="Elias M."/>
            <person name="Hampl V."/>
        </authorList>
    </citation>
    <scope>NUCLEOTIDE SEQUENCE [LARGE SCALE GENOMIC DNA]</scope>
    <source>
        <strain evidence="6">NAU3</strain>
        <tissue evidence="6">Gut</tissue>
    </source>
</reference>
<evidence type="ECO:0000256" key="3">
    <source>
        <dbReference type="ARBA" id="ARBA00022801"/>
    </source>
</evidence>
<protein>
    <recommendedName>
        <fullName evidence="5">PPPDE domain-containing protein</fullName>
    </recommendedName>
</protein>
<name>A0ABQ9WX48_9EUKA</name>
<proteinExistence type="inferred from homology"/>
<evidence type="ECO:0000256" key="2">
    <source>
        <dbReference type="ARBA" id="ARBA00022670"/>
    </source>
</evidence>
<dbReference type="EMBL" id="JARBJD010000316">
    <property type="protein sequence ID" value="KAK2944069.1"/>
    <property type="molecule type" value="Genomic_DNA"/>
</dbReference>
<keyword evidence="4" id="KW-0812">Transmembrane</keyword>
<evidence type="ECO:0000313" key="7">
    <source>
        <dbReference type="Proteomes" id="UP001281761"/>
    </source>
</evidence>
<comment type="similarity">
    <text evidence="1">Belongs to the DeSI family.</text>
</comment>
<dbReference type="Gene3D" id="3.90.1720.30">
    <property type="entry name" value="PPPDE domains"/>
    <property type="match status" value="1"/>
</dbReference>
<evidence type="ECO:0000256" key="4">
    <source>
        <dbReference type="SAM" id="Phobius"/>
    </source>
</evidence>
<keyword evidence="4" id="KW-1133">Transmembrane helix</keyword>
<evidence type="ECO:0000313" key="6">
    <source>
        <dbReference type="EMBL" id="KAK2944069.1"/>
    </source>
</evidence>
<feature type="transmembrane region" description="Helical" evidence="4">
    <location>
        <begin position="169"/>
        <end position="191"/>
    </location>
</feature>
<evidence type="ECO:0000259" key="5">
    <source>
        <dbReference type="Pfam" id="PF05903"/>
    </source>
</evidence>
<sequence length="201" mass="22436">MPERSKEIPQLTDKFLNAPSFYISINTRPVNSGSSTNGVNKFNKPTHAMVHIQPSDGKDIGIKANGLTVDFNPEGIGFFHRSLMSCNEEAGTMIAAKESRPGLDFAAIQKWLEEHKEEFKRGAYKLLTNNCQNFANKFYHFLTKKSENEPDDPLATKHTRGVKDAMVKAGKIVLCVIVVAVSIAFGLFGLFRGFGRDRRKK</sequence>
<gene>
    <name evidence="6" type="ORF">BLNAU_21018</name>
</gene>
<keyword evidence="3" id="KW-0378">Hydrolase</keyword>
<dbReference type="Pfam" id="PF05903">
    <property type="entry name" value="Peptidase_C97"/>
    <property type="match status" value="1"/>
</dbReference>
<accession>A0ABQ9WX48</accession>
<feature type="domain" description="PPPDE" evidence="5">
    <location>
        <begin position="107"/>
        <end position="146"/>
    </location>
</feature>
<comment type="caution">
    <text evidence="6">The sequence shown here is derived from an EMBL/GenBank/DDBJ whole genome shotgun (WGS) entry which is preliminary data.</text>
</comment>
<keyword evidence="7" id="KW-1185">Reference proteome</keyword>